<dbReference type="Proteomes" id="UP001500729">
    <property type="component" value="Unassembled WGS sequence"/>
</dbReference>
<accession>A0ABN1EA90</accession>
<protein>
    <submittedName>
        <fullName evidence="1">Uncharacterized protein</fullName>
    </submittedName>
</protein>
<dbReference type="EMBL" id="BAAAGS010000097">
    <property type="protein sequence ID" value="GAA0562344.1"/>
    <property type="molecule type" value="Genomic_DNA"/>
</dbReference>
<organism evidence="1 2">
    <name type="scientific">Saccharopolyspora erythraea</name>
    <name type="common">Streptomyces erythraeus</name>
    <dbReference type="NCBI Taxonomy" id="1836"/>
    <lineage>
        <taxon>Bacteria</taxon>
        <taxon>Bacillati</taxon>
        <taxon>Actinomycetota</taxon>
        <taxon>Actinomycetes</taxon>
        <taxon>Pseudonocardiales</taxon>
        <taxon>Pseudonocardiaceae</taxon>
        <taxon>Saccharopolyspora</taxon>
    </lineage>
</organism>
<proteinExistence type="predicted"/>
<evidence type="ECO:0000313" key="2">
    <source>
        <dbReference type="Proteomes" id="UP001500729"/>
    </source>
</evidence>
<gene>
    <name evidence="1" type="ORF">GCM10009533_68690</name>
</gene>
<comment type="caution">
    <text evidence="1">The sequence shown here is derived from an EMBL/GenBank/DDBJ whole genome shotgun (WGS) entry which is preliminary data.</text>
</comment>
<dbReference type="RefSeq" id="WP_143538205.1">
    <property type="nucleotide sequence ID" value="NZ_BAAAGS010000097.1"/>
</dbReference>
<name>A0ABN1EA90_SACER</name>
<sequence>MAMTVKTKWNGERVTGRARVGAVEGLRLAAEHVLGVSLQLVPLGKSPGTCPGITAGLCSAKLSAGAASTRSYGLGHIGVLSWVVEVPASEFMTQVRPAPEEVGGA</sequence>
<evidence type="ECO:0000313" key="1">
    <source>
        <dbReference type="EMBL" id="GAA0562344.1"/>
    </source>
</evidence>
<reference evidence="1 2" key="1">
    <citation type="journal article" date="2019" name="Int. J. Syst. Evol. Microbiol.">
        <title>The Global Catalogue of Microorganisms (GCM) 10K type strain sequencing project: providing services to taxonomists for standard genome sequencing and annotation.</title>
        <authorList>
            <consortium name="The Broad Institute Genomics Platform"/>
            <consortium name="The Broad Institute Genome Sequencing Center for Infectious Disease"/>
            <person name="Wu L."/>
            <person name="Ma J."/>
        </authorList>
    </citation>
    <scope>NUCLEOTIDE SEQUENCE [LARGE SCALE GENOMIC DNA]</scope>
    <source>
        <strain evidence="1 2">JCM 10303</strain>
    </source>
</reference>
<keyword evidence="2" id="KW-1185">Reference proteome</keyword>